<dbReference type="RefSeq" id="WP_015443229.1">
    <property type="nucleotide sequence ID" value="NC_020520.1"/>
</dbReference>
<dbReference type="EMBL" id="AP012057">
    <property type="protein sequence ID" value="BAN03982.1"/>
    <property type="molecule type" value="Genomic_DNA"/>
</dbReference>
<dbReference type="PANTHER" id="PTHR46797:SF1">
    <property type="entry name" value="METHYLPHOSPHONATE SYNTHASE"/>
    <property type="match status" value="1"/>
</dbReference>
<name>A0A6C7EDB3_ILUCY</name>
<sequence length="120" mass="13112">MSDSESAGSGALGDFIRSQRKLAELSQRELAKLADLSDAYLSQLERGLHEPSVRVLHGLSGALNVPADRLMRFLGRNTDDDETTDTVTTESAIMLDDALSDVQKQSLLDVYRSFIAANQL</sequence>
<dbReference type="PROSITE" id="PS50943">
    <property type="entry name" value="HTH_CROC1"/>
    <property type="match status" value="1"/>
</dbReference>
<keyword evidence="4" id="KW-1185">Reference proteome</keyword>
<dbReference type="Gene3D" id="1.10.260.40">
    <property type="entry name" value="lambda repressor-like DNA-binding domains"/>
    <property type="match status" value="1"/>
</dbReference>
<evidence type="ECO:0000256" key="1">
    <source>
        <dbReference type="ARBA" id="ARBA00023125"/>
    </source>
</evidence>
<keyword evidence="1 3" id="KW-0238">DNA-binding</keyword>
<dbReference type="GO" id="GO:0003677">
    <property type="term" value="F:DNA binding"/>
    <property type="evidence" value="ECO:0007669"/>
    <property type="project" value="UniProtKB-KW"/>
</dbReference>
<dbReference type="InterPro" id="IPR050807">
    <property type="entry name" value="TransReg_Diox_bact_type"/>
</dbReference>
<protein>
    <submittedName>
        <fullName evidence="3">Putative Xre family DNA-binding protein</fullName>
    </submittedName>
</protein>
<dbReference type="GO" id="GO:0005829">
    <property type="term" value="C:cytosol"/>
    <property type="evidence" value="ECO:0007669"/>
    <property type="project" value="TreeGrafter"/>
</dbReference>
<evidence type="ECO:0000313" key="3">
    <source>
        <dbReference type="EMBL" id="BAN03982.1"/>
    </source>
</evidence>
<dbReference type="SMART" id="SM00530">
    <property type="entry name" value="HTH_XRE"/>
    <property type="match status" value="1"/>
</dbReference>
<proteinExistence type="predicted"/>
<dbReference type="GO" id="GO:0003700">
    <property type="term" value="F:DNA-binding transcription factor activity"/>
    <property type="evidence" value="ECO:0007669"/>
    <property type="project" value="TreeGrafter"/>
</dbReference>
<organism evidence="3 4">
    <name type="scientific">Ilumatobacter coccineus (strain NBRC 103263 / KCTC 29153 / YM16-304)</name>
    <dbReference type="NCBI Taxonomy" id="1313172"/>
    <lineage>
        <taxon>Bacteria</taxon>
        <taxon>Bacillati</taxon>
        <taxon>Actinomycetota</taxon>
        <taxon>Acidimicrobiia</taxon>
        <taxon>Acidimicrobiales</taxon>
        <taxon>Ilumatobacteraceae</taxon>
        <taxon>Ilumatobacter</taxon>
    </lineage>
</organism>
<feature type="domain" description="HTH cro/C1-type" evidence="2">
    <location>
        <begin position="16"/>
        <end position="70"/>
    </location>
</feature>
<dbReference type="OrthoDB" id="70105at2"/>
<dbReference type="CDD" id="cd00093">
    <property type="entry name" value="HTH_XRE"/>
    <property type="match status" value="1"/>
</dbReference>
<accession>A0A6C7EDB3</accession>
<dbReference type="InterPro" id="IPR010982">
    <property type="entry name" value="Lambda_DNA-bd_dom_sf"/>
</dbReference>
<dbReference type="Pfam" id="PF01381">
    <property type="entry name" value="HTH_3"/>
    <property type="match status" value="1"/>
</dbReference>
<evidence type="ECO:0000313" key="4">
    <source>
        <dbReference type="Proteomes" id="UP000011863"/>
    </source>
</evidence>
<evidence type="ECO:0000259" key="2">
    <source>
        <dbReference type="PROSITE" id="PS50943"/>
    </source>
</evidence>
<dbReference type="SUPFAM" id="SSF47413">
    <property type="entry name" value="lambda repressor-like DNA-binding domains"/>
    <property type="match status" value="1"/>
</dbReference>
<gene>
    <name evidence="3" type="ORF">YM304_36680</name>
</gene>
<dbReference type="KEGG" id="aym:YM304_36680"/>
<reference evidence="3 4" key="1">
    <citation type="journal article" date="2013" name="Int. J. Syst. Evol. Microbiol.">
        <title>Ilumatobacter nonamiense sp. nov. and Ilumatobacter coccineum sp. nov., isolated from seashore sand.</title>
        <authorList>
            <person name="Matsumoto A."/>
            <person name="Kasai H."/>
            <person name="Matsuo Y."/>
            <person name="Shizuri Y."/>
            <person name="Ichikawa N."/>
            <person name="Fujita N."/>
            <person name="Omura S."/>
            <person name="Takahashi Y."/>
        </authorList>
    </citation>
    <scope>NUCLEOTIDE SEQUENCE [LARGE SCALE GENOMIC DNA]</scope>
    <source>
        <strain evidence="4">NBRC 103263 / KCTC 29153 / YM16-304</strain>
    </source>
</reference>
<dbReference type="AlphaFoldDB" id="A0A6C7EDB3"/>
<dbReference type="InterPro" id="IPR001387">
    <property type="entry name" value="Cro/C1-type_HTH"/>
</dbReference>
<dbReference type="Proteomes" id="UP000011863">
    <property type="component" value="Chromosome"/>
</dbReference>
<dbReference type="PANTHER" id="PTHR46797">
    <property type="entry name" value="HTH-TYPE TRANSCRIPTIONAL REGULATOR"/>
    <property type="match status" value="1"/>
</dbReference>